<evidence type="ECO:0000256" key="1">
    <source>
        <dbReference type="SAM" id="Phobius"/>
    </source>
</evidence>
<dbReference type="RefSeq" id="WP_037456268.1">
    <property type="nucleotide sequence ID" value="NZ_JFHR01000067.1"/>
</dbReference>
<dbReference type="InterPro" id="IPR046121">
    <property type="entry name" value="DUF6118"/>
</dbReference>
<feature type="transmembrane region" description="Helical" evidence="1">
    <location>
        <begin position="131"/>
        <end position="150"/>
    </location>
</feature>
<dbReference type="eggNOG" id="ENOG5032ZSD">
    <property type="taxonomic scope" value="Bacteria"/>
</dbReference>
<evidence type="ECO:0000313" key="3">
    <source>
        <dbReference type="Proteomes" id="UP000028411"/>
    </source>
</evidence>
<dbReference type="Pfam" id="PF19613">
    <property type="entry name" value="DUF6118"/>
    <property type="match status" value="1"/>
</dbReference>
<gene>
    <name evidence="2" type="ORF">BV95_04022</name>
</gene>
<dbReference type="PATRIC" id="fig|46429.4.peg.4011"/>
<name>A0A081R915_SPHCR</name>
<accession>A0A081R915</accession>
<dbReference type="Proteomes" id="UP000028411">
    <property type="component" value="Unassembled WGS sequence"/>
</dbReference>
<comment type="caution">
    <text evidence="2">The sequence shown here is derived from an EMBL/GenBank/DDBJ whole genome shotgun (WGS) entry which is preliminary data.</text>
</comment>
<keyword evidence="1" id="KW-0812">Transmembrane</keyword>
<proteinExistence type="predicted"/>
<keyword evidence="1" id="KW-0472">Membrane</keyword>
<dbReference type="EMBL" id="JFHR01000067">
    <property type="protein sequence ID" value="KEQ51688.1"/>
    <property type="molecule type" value="Genomic_DNA"/>
</dbReference>
<reference evidence="2 3" key="1">
    <citation type="submission" date="2014-02" db="EMBL/GenBank/DDBJ databases">
        <title>Whole genome sequence of Sphingobium chlorophenolicum NBRC 16172.</title>
        <authorList>
            <person name="Gan H.M."/>
            <person name="Gan H.Y."/>
            <person name="Chew T.H."/>
            <person name="Savka M.A."/>
        </authorList>
    </citation>
    <scope>NUCLEOTIDE SEQUENCE [LARGE SCALE GENOMIC DNA]</scope>
    <source>
        <strain evidence="2 3">NBRC 16172</strain>
    </source>
</reference>
<dbReference type="AlphaFoldDB" id="A0A081R915"/>
<protein>
    <submittedName>
        <fullName evidence="2">Uncharacterized protein</fullName>
    </submittedName>
</protein>
<organism evidence="2 3">
    <name type="scientific">Sphingobium chlorophenolicum</name>
    <dbReference type="NCBI Taxonomy" id="46429"/>
    <lineage>
        <taxon>Bacteria</taxon>
        <taxon>Pseudomonadati</taxon>
        <taxon>Pseudomonadota</taxon>
        <taxon>Alphaproteobacteria</taxon>
        <taxon>Sphingomonadales</taxon>
        <taxon>Sphingomonadaceae</taxon>
        <taxon>Sphingobium</taxon>
    </lineage>
</organism>
<sequence>MDETYRDESASDGDPALAFERLRGEVALLRRAVEGLTAARESIDIPDYEPTLARTEKVLGILAQQVEGMRKNPAMMLTPETLGGRLNATIAEATRELQAQVRAAKSTLDDAARAMSGLVASARRGEQQNRWLLWTGLGGLALGLLLYAVFAGPIARAMPARWHWPERLATRVLGERSAWDAGQHLMQMAAPESWAMIVTANPLADGNREALEACRDTAAKIKKLVRCTIEVREEGKDRPLVD</sequence>
<evidence type="ECO:0000313" key="2">
    <source>
        <dbReference type="EMBL" id="KEQ51688.1"/>
    </source>
</evidence>
<dbReference type="OrthoDB" id="7277275at2"/>
<keyword evidence="1" id="KW-1133">Transmembrane helix</keyword>